<evidence type="ECO:0000313" key="5">
    <source>
        <dbReference type="EMBL" id="MFC4350833.1"/>
    </source>
</evidence>
<dbReference type="InterPro" id="IPR050845">
    <property type="entry name" value="Cu-binding_ET"/>
</dbReference>
<gene>
    <name evidence="5" type="ORF">ACFOW6_04665</name>
</gene>
<organism evidence="5 6">
    <name type="scientific">Fodinicurvata halophila</name>
    <dbReference type="NCBI Taxonomy" id="1419723"/>
    <lineage>
        <taxon>Bacteria</taxon>
        <taxon>Pseudomonadati</taxon>
        <taxon>Pseudomonadota</taxon>
        <taxon>Alphaproteobacteria</taxon>
        <taxon>Rhodospirillales</taxon>
        <taxon>Rhodovibrionaceae</taxon>
        <taxon>Fodinicurvata</taxon>
    </lineage>
</organism>
<dbReference type="SUPFAM" id="SSF49503">
    <property type="entry name" value="Cupredoxins"/>
    <property type="match status" value="1"/>
</dbReference>
<dbReference type="Proteomes" id="UP001595799">
    <property type="component" value="Unassembled WGS sequence"/>
</dbReference>
<evidence type="ECO:0000313" key="6">
    <source>
        <dbReference type="Proteomes" id="UP001595799"/>
    </source>
</evidence>
<dbReference type="Pfam" id="PF13473">
    <property type="entry name" value="Cupredoxin_1"/>
    <property type="match status" value="1"/>
</dbReference>
<evidence type="ECO:0000256" key="2">
    <source>
        <dbReference type="ARBA" id="ARBA00023008"/>
    </source>
</evidence>
<keyword evidence="2" id="KW-0186">Copper</keyword>
<dbReference type="RefSeq" id="WP_382421172.1">
    <property type="nucleotide sequence ID" value="NZ_JBHSCW010000002.1"/>
</dbReference>
<sequence>MPAFLRGTTAGAIALAVVAPASAHSLEVEAEEFAFEPNRVVVEAGERVEITFENTGRLSHNLKIPAFDVKTTTIQAGNTATVTFTPNESGTYEMLCTVPGHSQAGMTGTVVVVQE</sequence>
<protein>
    <submittedName>
        <fullName evidence="5">Cupredoxin domain-containing protein</fullName>
    </submittedName>
</protein>
<reference evidence="6" key="1">
    <citation type="journal article" date="2019" name="Int. J. Syst. Evol. Microbiol.">
        <title>The Global Catalogue of Microorganisms (GCM) 10K type strain sequencing project: providing services to taxonomists for standard genome sequencing and annotation.</title>
        <authorList>
            <consortium name="The Broad Institute Genomics Platform"/>
            <consortium name="The Broad Institute Genome Sequencing Center for Infectious Disease"/>
            <person name="Wu L."/>
            <person name="Ma J."/>
        </authorList>
    </citation>
    <scope>NUCLEOTIDE SEQUENCE [LARGE SCALE GENOMIC DNA]</scope>
    <source>
        <strain evidence="6">CECT 8472</strain>
    </source>
</reference>
<feature type="domain" description="EfeO-type cupredoxin-like" evidence="4">
    <location>
        <begin position="21"/>
        <end position="112"/>
    </location>
</feature>
<name>A0ABV8UK31_9PROT</name>
<feature type="signal peptide" evidence="3">
    <location>
        <begin position="1"/>
        <end position="23"/>
    </location>
</feature>
<keyword evidence="1" id="KW-0479">Metal-binding</keyword>
<dbReference type="PANTHER" id="PTHR38439:SF3">
    <property type="entry name" value="COPPER-RESISTANT CUPROPROTEIN COPI"/>
    <property type="match status" value="1"/>
</dbReference>
<comment type="caution">
    <text evidence="5">The sequence shown here is derived from an EMBL/GenBank/DDBJ whole genome shotgun (WGS) entry which is preliminary data.</text>
</comment>
<keyword evidence="3" id="KW-0732">Signal</keyword>
<accession>A0ABV8UK31</accession>
<evidence type="ECO:0000256" key="1">
    <source>
        <dbReference type="ARBA" id="ARBA00022723"/>
    </source>
</evidence>
<evidence type="ECO:0000259" key="4">
    <source>
        <dbReference type="Pfam" id="PF13473"/>
    </source>
</evidence>
<dbReference type="PANTHER" id="PTHR38439">
    <property type="entry name" value="AURACYANIN-B"/>
    <property type="match status" value="1"/>
</dbReference>
<dbReference type="InterPro" id="IPR028096">
    <property type="entry name" value="EfeO_Cupredoxin"/>
</dbReference>
<feature type="chain" id="PRO_5046713272" evidence="3">
    <location>
        <begin position="24"/>
        <end position="115"/>
    </location>
</feature>
<dbReference type="Gene3D" id="2.60.40.420">
    <property type="entry name" value="Cupredoxins - blue copper proteins"/>
    <property type="match status" value="1"/>
</dbReference>
<evidence type="ECO:0000256" key="3">
    <source>
        <dbReference type="SAM" id="SignalP"/>
    </source>
</evidence>
<keyword evidence="6" id="KW-1185">Reference proteome</keyword>
<dbReference type="EMBL" id="JBHSCW010000002">
    <property type="protein sequence ID" value="MFC4350833.1"/>
    <property type="molecule type" value="Genomic_DNA"/>
</dbReference>
<proteinExistence type="predicted"/>
<dbReference type="InterPro" id="IPR008972">
    <property type="entry name" value="Cupredoxin"/>
</dbReference>